<dbReference type="PANTHER" id="PTHR43792:SF1">
    <property type="entry name" value="N-ACETYLTRANSFERASE DOMAIN-CONTAINING PROTEIN"/>
    <property type="match status" value="1"/>
</dbReference>
<name>A0A4Z1L1E4_9HELO</name>
<dbReference type="EMBL" id="PQXO01000057">
    <property type="protein sequence ID" value="TGO90615.1"/>
    <property type="molecule type" value="Genomic_DNA"/>
</dbReference>
<proteinExistence type="predicted"/>
<dbReference type="Pfam" id="PF13302">
    <property type="entry name" value="Acetyltransf_3"/>
    <property type="match status" value="1"/>
</dbReference>
<protein>
    <recommendedName>
        <fullName evidence="1">N-acetyltransferase domain-containing protein</fullName>
    </recommendedName>
</protein>
<keyword evidence="3" id="KW-1185">Reference proteome</keyword>
<dbReference type="InterPro" id="IPR000182">
    <property type="entry name" value="GNAT_dom"/>
</dbReference>
<comment type="caution">
    <text evidence="2">The sequence shown here is derived from an EMBL/GenBank/DDBJ whole genome shotgun (WGS) entry which is preliminary data.</text>
</comment>
<reference evidence="2 3" key="1">
    <citation type="submission" date="2017-12" db="EMBL/GenBank/DDBJ databases">
        <title>Comparative genomics of Botrytis spp.</title>
        <authorList>
            <person name="Valero-Jimenez C.A."/>
            <person name="Tapia P."/>
            <person name="Veloso J."/>
            <person name="Silva-Moreno E."/>
            <person name="Staats M."/>
            <person name="Valdes J.H."/>
            <person name="Van Kan J.A.L."/>
        </authorList>
    </citation>
    <scope>NUCLEOTIDE SEQUENCE [LARGE SCALE GENOMIC DNA]</scope>
    <source>
        <strain evidence="2 3">MUCL3349</strain>
    </source>
</reference>
<sequence length="109" mass="12563">MRLEMGYCVNPDYYGNGYATWGVTEFLKIYWGMEERSHIPHLVAKIDPRNKASERTIAKVGARKSEVLKNFYSRRIDEGKLSDVRCWYLDRPGVGGDEEEKGKGEEEGK</sequence>
<dbReference type="GO" id="GO:0016747">
    <property type="term" value="F:acyltransferase activity, transferring groups other than amino-acyl groups"/>
    <property type="evidence" value="ECO:0007669"/>
    <property type="project" value="InterPro"/>
</dbReference>
<dbReference type="Proteomes" id="UP000297280">
    <property type="component" value="Unassembled WGS sequence"/>
</dbReference>
<dbReference type="SUPFAM" id="SSF55729">
    <property type="entry name" value="Acyl-CoA N-acyltransferases (Nat)"/>
    <property type="match status" value="1"/>
</dbReference>
<evidence type="ECO:0000259" key="1">
    <source>
        <dbReference type="Pfam" id="PF13302"/>
    </source>
</evidence>
<feature type="domain" description="N-acetyltransferase" evidence="1">
    <location>
        <begin position="3"/>
        <end position="63"/>
    </location>
</feature>
<dbReference type="InterPro" id="IPR051531">
    <property type="entry name" value="N-acetyltransferase"/>
</dbReference>
<accession>A0A4Z1L1E4</accession>
<gene>
    <name evidence="2" type="ORF">BPOR_0057g00120</name>
</gene>
<evidence type="ECO:0000313" key="2">
    <source>
        <dbReference type="EMBL" id="TGO90615.1"/>
    </source>
</evidence>
<dbReference type="InterPro" id="IPR016181">
    <property type="entry name" value="Acyl_CoA_acyltransferase"/>
</dbReference>
<dbReference type="Gene3D" id="3.40.630.30">
    <property type="match status" value="1"/>
</dbReference>
<dbReference type="PANTHER" id="PTHR43792">
    <property type="entry name" value="GNAT FAMILY, PUTATIVE (AFU_ORTHOLOGUE AFUA_3G00765)-RELATED-RELATED"/>
    <property type="match status" value="1"/>
</dbReference>
<evidence type="ECO:0000313" key="3">
    <source>
        <dbReference type="Proteomes" id="UP000297280"/>
    </source>
</evidence>
<organism evidence="2 3">
    <name type="scientific">Botrytis porri</name>
    <dbReference type="NCBI Taxonomy" id="87229"/>
    <lineage>
        <taxon>Eukaryota</taxon>
        <taxon>Fungi</taxon>
        <taxon>Dikarya</taxon>
        <taxon>Ascomycota</taxon>
        <taxon>Pezizomycotina</taxon>
        <taxon>Leotiomycetes</taxon>
        <taxon>Helotiales</taxon>
        <taxon>Sclerotiniaceae</taxon>
        <taxon>Botrytis</taxon>
    </lineage>
</organism>
<dbReference type="AlphaFoldDB" id="A0A4Z1L1E4"/>